<organism evidence="1 2">
    <name type="scientific">Chryseobacterium flavum</name>
    <dbReference type="NCBI Taxonomy" id="415851"/>
    <lineage>
        <taxon>Bacteria</taxon>
        <taxon>Pseudomonadati</taxon>
        <taxon>Bacteroidota</taxon>
        <taxon>Flavobacteriia</taxon>
        <taxon>Flavobacteriales</taxon>
        <taxon>Weeksellaceae</taxon>
        <taxon>Chryseobacterium group</taxon>
        <taxon>Chryseobacterium</taxon>
    </lineage>
</organism>
<dbReference type="AlphaFoldDB" id="A0A3D9CP49"/>
<dbReference type="OrthoDB" id="9815802at2"/>
<comment type="caution">
    <text evidence="1">The sequence shown here is derived from an EMBL/GenBank/DDBJ whole genome shotgun (WGS) entry which is preliminary data.</text>
</comment>
<dbReference type="Proteomes" id="UP000256769">
    <property type="component" value="Unassembled WGS sequence"/>
</dbReference>
<proteinExistence type="predicted"/>
<sequence>MRNFIILFVLFFLGIFSGNAQIFSWKNPNIPEDSIKKDSILAARLEQDIFAKDTLDFIRTNNKVIIDEAVLAKNDKKRFLGELNSKGSIIRGITFGNNQGQSVQSSMDLQISGRLSKDVTILASISDHNLPIQADGYTQTLEEFDKIYMQLNIKEKSILRAGHLDLVEAKNYFAKYQRRSMGLQFQTQFGNENKTFVDVSMGVARSEFHRIRFQGIEGNQGPYRLTGKNGEQFITLISGSEQVFIDGILMKRGENQDYIINYNTGEVTFTSFRPIFQQNFITISYNYANRNYSRYLFTGKLEHQREKFKVGLNWFMENDNKNAPLSLNLSKEDEAILANAGNNPDLMYAPSGVVTEYDVNKILYGLRSAPTGNYYEFSTDQNETLYQVSFTYFGANQGDYKVAQTTNNGRVFEFVGPNAGDYKAVRKLPSPQKSQVFSLNSEYILNDGKIGTDISLSNYDINLFSSKDSDQNIGYAWRIFGNKSFTKNNWKGTPSFEYQYIDRQFHILDRINDVEFSRDFNLVQEFNNRTQNRFTFSFLNKWNNKSTLNYRINYLNEQDSYKGIKNDLDFSWVKGKFLTKGNLSFLNTNATLQDTKFIRGGVSTEYTGKKGSWAIGGSMEHNEKKYNDTQLMDVTSFSWKEIFVQKKIGDSTRTKLLAKVYMRDNDSVRDNRLQSMNNILGIMAESQIIKNEKTTLNALIHYRKFFYQNEEIGATTRNNDFVVGNILYNQQLFRNGMRLQAFYELGNGQEAQREFQYIKVTDGQGVYKWTDYNGDGIQQLDEFEIAEYSDLAQYIRVYTNSVRYIPSNKNKLQLALFVNPAIVFNSENAFLKRWNFNISLNSQNSFYKKDKVLVLNPFEKNSDQILKNQNILTSVQFNPTDQSGWNGNYRFISNDNLINANFSNEEREQTSHFLNIGYWFNKEFRVDWENSVHDIKNSSQLFATRDYRLNNLETKPKATYKFTDAIQTELSAAYRKKQRVDGEELLKAFDITGTIQWERKKTSIRGNFSFINNSFTGNNYSIVGNQMLDGLKPGKNQVWSVFIQQAINSFIQLNLNYEGRNSGDRTIHIGSMQVKASF</sequence>
<evidence type="ECO:0000313" key="1">
    <source>
        <dbReference type="EMBL" id="REC67540.1"/>
    </source>
</evidence>
<dbReference type="RefSeq" id="WP_115958465.1">
    <property type="nucleotide sequence ID" value="NZ_CBCRVL010000003.1"/>
</dbReference>
<evidence type="ECO:0000313" key="2">
    <source>
        <dbReference type="Proteomes" id="UP000256769"/>
    </source>
</evidence>
<gene>
    <name evidence="1" type="ORF">DRF59_07840</name>
</gene>
<keyword evidence="2" id="KW-1185">Reference proteome</keyword>
<name>A0A3D9CP49_9FLAO</name>
<protein>
    <submittedName>
        <fullName evidence="1">Uncharacterized protein</fullName>
    </submittedName>
</protein>
<reference evidence="1 2" key="1">
    <citation type="journal article" date="2007" name="Int. J. Syst. Evol. Microbiol.">
        <title>Chryseobacterium flavum sp. nov., isolated from polluted soil.</title>
        <authorList>
            <person name="Zhou Y."/>
            <person name="Dong J."/>
            <person name="Wang X."/>
            <person name="Huang X."/>
            <person name="Zhang K.Y."/>
            <person name="Zhang Y.Q."/>
            <person name="Guo Y.F."/>
            <person name="Lai R."/>
            <person name="Li W.J."/>
        </authorList>
    </citation>
    <scope>NUCLEOTIDE SEQUENCE [LARGE SCALE GENOMIC DNA]</scope>
    <source>
        <strain evidence="1 2">KCTC 12877</strain>
    </source>
</reference>
<accession>A0A3D9CP49</accession>
<dbReference type="EMBL" id="QNUE01000005">
    <property type="protein sequence ID" value="REC67540.1"/>
    <property type="molecule type" value="Genomic_DNA"/>
</dbReference>